<comment type="caution">
    <text evidence="2">The sequence shown here is derived from an EMBL/GenBank/DDBJ whole genome shotgun (WGS) entry which is preliminary data.</text>
</comment>
<evidence type="ECO:0000313" key="4">
    <source>
        <dbReference type="Proteomes" id="UP001303046"/>
    </source>
</evidence>
<evidence type="ECO:0000313" key="2">
    <source>
        <dbReference type="EMBL" id="KAK6767043.1"/>
    </source>
</evidence>
<proteinExistence type="predicted"/>
<gene>
    <name evidence="2" type="primary">Necator_chrX.g26529</name>
    <name evidence="3" type="synonym">Necator_2022.05.29.01.07.g87</name>
    <name evidence="2" type="ORF">RB195_026362</name>
    <name evidence="3" type="ORF">RB195_026535</name>
</gene>
<sequence>MRSLLTFLVVLTVVAAQYYPYYGGYGGYGGYPGYGGYGYNMPFYRGGYGGYGGYGGGPWGYGRPYGGYGGYGGYPGYGGMYGGILAVIALAQFCPSGFEDLNGGTPCNNDAFCAKFDSRFQCVRGYCCRNLGAFCSNPTHQVERESGVVKNCMYKPCSRGFRCEYNNAYGQYICCGKYEATNDYTYGTVRMYPGTSRPLQCFRKDQCLWVDTPNCVYSYRYQQNVCCSTFNC</sequence>
<reference evidence="2 4" key="1">
    <citation type="submission" date="2023-08" db="EMBL/GenBank/DDBJ databases">
        <title>A Necator americanus chromosomal reference genome.</title>
        <authorList>
            <person name="Ilik V."/>
            <person name="Petrzelkova K.J."/>
            <person name="Pardy F."/>
            <person name="Fuh T."/>
            <person name="Niatou-Singa F.S."/>
            <person name="Gouil Q."/>
            <person name="Baker L."/>
            <person name="Ritchie M.E."/>
            <person name="Jex A.R."/>
            <person name="Gazzola D."/>
            <person name="Li H."/>
            <person name="Toshio Fujiwara R."/>
            <person name="Zhan B."/>
            <person name="Aroian R.V."/>
            <person name="Pafco B."/>
            <person name="Schwarz E.M."/>
        </authorList>
    </citation>
    <scope>NUCLEOTIDE SEQUENCE [LARGE SCALE GENOMIC DNA]</scope>
    <source>
        <strain evidence="2 4">Aroian</strain>
        <tissue evidence="2">Whole animal</tissue>
    </source>
</reference>
<feature type="signal peptide" evidence="1">
    <location>
        <begin position="1"/>
        <end position="16"/>
    </location>
</feature>
<accession>A0ABR1EWS9</accession>
<evidence type="ECO:0000256" key="1">
    <source>
        <dbReference type="SAM" id="SignalP"/>
    </source>
</evidence>
<dbReference type="EMBL" id="JAVFWL010000006">
    <property type="protein sequence ID" value="KAK6767043.1"/>
    <property type="molecule type" value="Genomic_DNA"/>
</dbReference>
<dbReference type="Proteomes" id="UP001303046">
    <property type="component" value="Unassembled WGS sequence"/>
</dbReference>
<dbReference type="EMBL" id="JAVFWL010000007">
    <property type="protein sequence ID" value="KAK6767313.1"/>
    <property type="molecule type" value="Genomic_DNA"/>
</dbReference>
<evidence type="ECO:0008006" key="5">
    <source>
        <dbReference type="Google" id="ProtNLM"/>
    </source>
</evidence>
<feature type="chain" id="PRO_5045031468" description="WAP domain-containing protein" evidence="1">
    <location>
        <begin position="17"/>
        <end position="232"/>
    </location>
</feature>
<evidence type="ECO:0000313" key="3">
    <source>
        <dbReference type="EMBL" id="KAK6767313.1"/>
    </source>
</evidence>
<keyword evidence="1" id="KW-0732">Signal</keyword>
<keyword evidence="4" id="KW-1185">Reference proteome</keyword>
<protein>
    <recommendedName>
        <fullName evidence="5">WAP domain-containing protein</fullName>
    </recommendedName>
</protein>
<dbReference type="SMART" id="SM00289">
    <property type="entry name" value="WR1"/>
    <property type="match status" value="3"/>
</dbReference>
<name>A0ABR1EWS9_NECAM</name>
<organism evidence="2 4">
    <name type="scientific">Necator americanus</name>
    <name type="common">Human hookworm</name>
    <dbReference type="NCBI Taxonomy" id="51031"/>
    <lineage>
        <taxon>Eukaryota</taxon>
        <taxon>Metazoa</taxon>
        <taxon>Ecdysozoa</taxon>
        <taxon>Nematoda</taxon>
        <taxon>Chromadorea</taxon>
        <taxon>Rhabditida</taxon>
        <taxon>Rhabditina</taxon>
        <taxon>Rhabditomorpha</taxon>
        <taxon>Strongyloidea</taxon>
        <taxon>Ancylostomatidae</taxon>
        <taxon>Bunostominae</taxon>
        <taxon>Necator</taxon>
    </lineage>
</organism>
<dbReference type="InterPro" id="IPR006150">
    <property type="entry name" value="Cys_repeat_1"/>
</dbReference>